<dbReference type="Proteomes" id="UP000501518">
    <property type="component" value="Chromosome"/>
</dbReference>
<reference evidence="1 2" key="1">
    <citation type="submission" date="2019-02" db="EMBL/GenBank/DDBJ databases">
        <title>Complete Genome Sequence and Methylome Analysis of Brevibacterium luteolum NEB1784.</title>
        <authorList>
            <person name="Fomenkov A."/>
            <person name="Roberts R.J."/>
        </authorList>
    </citation>
    <scope>NUCLEOTIDE SEQUENCE [LARGE SCALE GENOMIC DNA]</scope>
    <source>
        <strain evidence="1 2">NEB1784</strain>
    </source>
</reference>
<dbReference type="EMBL" id="CP035810">
    <property type="protein sequence ID" value="QIN28238.1"/>
    <property type="molecule type" value="Genomic_DNA"/>
</dbReference>
<dbReference type="AlphaFoldDB" id="A0A6G8KTZ0"/>
<protein>
    <submittedName>
        <fullName evidence="1">Uncharacterized protein</fullName>
    </submittedName>
</protein>
<evidence type="ECO:0000313" key="1">
    <source>
        <dbReference type="EMBL" id="QIN28238.1"/>
    </source>
</evidence>
<organism evidence="1 2">
    <name type="scientific">Brevibacterium luteolum</name>
    <dbReference type="NCBI Taxonomy" id="199591"/>
    <lineage>
        <taxon>Bacteria</taxon>
        <taxon>Bacillati</taxon>
        <taxon>Actinomycetota</taxon>
        <taxon>Actinomycetes</taxon>
        <taxon>Micrococcales</taxon>
        <taxon>Brevibacteriaceae</taxon>
        <taxon>Brevibacterium</taxon>
    </lineage>
</organism>
<dbReference type="RefSeq" id="WP_165882775.1">
    <property type="nucleotide sequence ID" value="NZ_CP035810.1"/>
</dbReference>
<gene>
    <name evidence="1" type="ORF">EW640_02290</name>
</gene>
<accession>A0A6G8KTZ0</accession>
<evidence type="ECO:0000313" key="2">
    <source>
        <dbReference type="Proteomes" id="UP000501518"/>
    </source>
</evidence>
<proteinExistence type="predicted"/>
<name>A0A6G8KTZ0_9MICO</name>
<dbReference type="KEGG" id="blut:EW640_02290"/>
<sequence length="104" mass="11122">MSAAEAELSAQLVEMGWSCTRHGPNLVFERKDTGPAEGIGADAGGNPVIFWHVSLSEVATRWAGGRVTGIGQLTSVHVAEMLEVFDGSRGELRDGPDGWRVYPI</sequence>